<keyword evidence="2" id="KW-1133">Transmembrane helix</keyword>
<dbReference type="EMBL" id="JAYWIO010000001">
    <property type="protein sequence ID" value="KAK7287093.1"/>
    <property type="molecule type" value="Genomic_DNA"/>
</dbReference>
<evidence type="ECO:0000256" key="3">
    <source>
        <dbReference type="SAM" id="SignalP"/>
    </source>
</evidence>
<feature type="chain" id="PRO_5042990501" description="DUF7356 domain-containing protein" evidence="3">
    <location>
        <begin position="26"/>
        <end position="396"/>
    </location>
</feature>
<evidence type="ECO:0000313" key="5">
    <source>
        <dbReference type="EMBL" id="KAK7287093.1"/>
    </source>
</evidence>
<feature type="compositionally biased region" description="Basic and acidic residues" evidence="1">
    <location>
        <begin position="166"/>
        <end position="179"/>
    </location>
</feature>
<dbReference type="PANTHER" id="PTHR34200:SF2">
    <property type="entry name" value="TRANSMEMBRANE PROTEIN"/>
    <property type="match status" value="1"/>
</dbReference>
<comment type="caution">
    <text evidence="5">The sequence shown here is derived from an EMBL/GenBank/DDBJ whole genome shotgun (WGS) entry which is preliminary data.</text>
</comment>
<feature type="compositionally biased region" description="Low complexity" evidence="1">
    <location>
        <begin position="104"/>
        <end position="117"/>
    </location>
</feature>
<keyword evidence="2" id="KW-0472">Membrane</keyword>
<dbReference type="InterPro" id="IPR055780">
    <property type="entry name" value="DUF7356"/>
</dbReference>
<feature type="compositionally biased region" description="Basic and acidic residues" evidence="1">
    <location>
        <begin position="83"/>
        <end position="93"/>
    </location>
</feature>
<evidence type="ECO:0000256" key="2">
    <source>
        <dbReference type="SAM" id="Phobius"/>
    </source>
</evidence>
<feature type="signal peptide" evidence="3">
    <location>
        <begin position="1"/>
        <end position="25"/>
    </location>
</feature>
<feature type="compositionally biased region" description="Basic and acidic residues" evidence="1">
    <location>
        <begin position="118"/>
        <end position="132"/>
    </location>
</feature>
<accession>A0AAN9IVH6</accession>
<dbReference type="Proteomes" id="UP001372338">
    <property type="component" value="Unassembled WGS sequence"/>
</dbReference>
<dbReference type="AlphaFoldDB" id="A0AAN9IVH6"/>
<feature type="compositionally biased region" description="Pro residues" evidence="1">
    <location>
        <begin position="139"/>
        <end position="161"/>
    </location>
</feature>
<feature type="compositionally biased region" description="Polar residues" evidence="1">
    <location>
        <begin position="33"/>
        <end position="50"/>
    </location>
</feature>
<reference evidence="5 6" key="1">
    <citation type="submission" date="2024-01" db="EMBL/GenBank/DDBJ databases">
        <title>The genomes of 5 underutilized Papilionoideae crops provide insights into root nodulation and disease resistanc.</title>
        <authorList>
            <person name="Yuan L."/>
        </authorList>
    </citation>
    <scope>NUCLEOTIDE SEQUENCE [LARGE SCALE GENOMIC DNA]</scope>
    <source>
        <strain evidence="5">ZHUSHIDOU_FW_LH</strain>
        <tissue evidence="5">Leaf</tissue>
    </source>
</reference>
<evidence type="ECO:0000259" key="4">
    <source>
        <dbReference type="Pfam" id="PF24053"/>
    </source>
</evidence>
<feature type="region of interest" description="Disordered" evidence="1">
    <location>
        <begin position="30"/>
        <end position="192"/>
    </location>
</feature>
<organism evidence="5 6">
    <name type="scientific">Crotalaria pallida</name>
    <name type="common">Smooth rattlebox</name>
    <name type="synonym">Crotalaria striata</name>
    <dbReference type="NCBI Taxonomy" id="3830"/>
    <lineage>
        <taxon>Eukaryota</taxon>
        <taxon>Viridiplantae</taxon>
        <taxon>Streptophyta</taxon>
        <taxon>Embryophyta</taxon>
        <taxon>Tracheophyta</taxon>
        <taxon>Spermatophyta</taxon>
        <taxon>Magnoliopsida</taxon>
        <taxon>eudicotyledons</taxon>
        <taxon>Gunneridae</taxon>
        <taxon>Pentapetalae</taxon>
        <taxon>rosids</taxon>
        <taxon>fabids</taxon>
        <taxon>Fabales</taxon>
        <taxon>Fabaceae</taxon>
        <taxon>Papilionoideae</taxon>
        <taxon>50 kb inversion clade</taxon>
        <taxon>genistoids sensu lato</taxon>
        <taxon>core genistoids</taxon>
        <taxon>Crotalarieae</taxon>
        <taxon>Crotalaria</taxon>
    </lineage>
</organism>
<evidence type="ECO:0000256" key="1">
    <source>
        <dbReference type="SAM" id="MobiDB-lite"/>
    </source>
</evidence>
<name>A0AAN9IVH6_CROPI</name>
<keyword evidence="3" id="KW-0732">Signal</keyword>
<dbReference type="PANTHER" id="PTHR34200">
    <property type="entry name" value="DENTIN SIALOPHOSPHOPROTEIN-LIKE ISOFORM X1"/>
    <property type="match status" value="1"/>
</dbReference>
<sequence length="396" mass="43273">MGRLPQKLILLLFLLLLFFFHSSSSSSSHRKQLLTSQQDHSIDNNKTTETPPAPPHDDSPPPSPQLNKKKPDPIPNPPVAGDGETKNNKEGPKEGATTNVKNNSTVSPDSTPSVPKVVNEKEKKKEKEKANKDTAPPANDAPPPPANNAPPPPANAPPPVVPAKSGEQEKKEKKKEGDSGSKPITNESCDGLNKCKDDGDMVACISFIDPKYLVVLIQNNGDGTIKVKPLVESYRQYIEVGKHQTEKINISLISSEITQLTLTAGKGDCVLHMDTVVPKENFFLRLPSFDKLLTPVNGAYFLIFAVLVFGGTWGCCRLRKKRQDEIPYQELEMALPESVSATNVESAEGWDQDWDDDWDDNVAVKSPAAHRVGSISANGLTSRSANKDGWENSWDD</sequence>
<gene>
    <name evidence="5" type="ORF">RIF29_00127</name>
</gene>
<protein>
    <recommendedName>
        <fullName evidence="4">DUF7356 domain-containing protein</fullName>
    </recommendedName>
</protein>
<keyword evidence="6" id="KW-1185">Reference proteome</keyword>
<evidence type="ECO:0000313" key="6">
    <source>
        <dbReference type="Proteomes" id="UP001372338"/>
    </source>
</evidence>
<keyword evidence="2" id="KW-0812">Transmembrane</keyword>
<feature type="transmembrane region" description="Helical" evidence="2">
    <location>
        <begin position="298"/>
        <end position="316"/>
    </location>
</feature>
<feature type="domain" description="DUF7356" evidence="4">
    <location>
        <begin position="183"/>
        <end position="275"/>
    </location>
</feature>
<dbReference type="Pfam" id="PF24053">
    <property type="entry name" value="DUF7356"/>
    <property type="match status" value="1"/>
</dbReference>
<proteinExistence type="predicted"/>